<keyword evidence="8 10" id="KW-0472">Membrane</keyword>
<keyword evidence="9" id="KW-0325">Glycoprotein</keyword>
<comment type="caution">
    <text evidence="11">The sequence shown here is derived from an EMBL/GenBank/DDBJ whole genome shotgun (WGS) entry which is preliminary data.</text>
</comment>
<comment type="subcellular location">
    <subcellularLocation>
        <location evidence="1 10">Endoplasmic reticulum membrane</location>
        <topology evidence="1 10">Single-pass membrane protein</topology>
    </subcellularLocation>
</comment>
<dbReference type="GO" id="GO:0006506">
    <property type="term" value="P:GPI anchor biosynthetic process"/>
    <property type="evidence" value="ECO:0007669"/>
    <property type="project" value="UniProtKB-UniPathway"/>
</dbReference>
<feature type="transmembrane region" description="Helical" evidence="10">
    <location>
        <begin position="181"/>
        <end position="204"/>
    </location>
</feature>
<dbReference type="Proteomes" id="UP000663873">
    <property type="component" value="Unassembled WGS sequence"/>
</dbReference>
<evidence type="ECO:0000256" key="6">
    <source>
        <dbReference type="ARBA" id="ARBA00022824"/>
    </source>
</evidence>
<sequence>MKMWFISLIIFLVLFPDTIFSAPGISSHYKNKGFHTRLEYVIDSDPTKPTHCLFVWHRLPPYLYIEPDELYQLNATIVGFINIEASASQSHPFAYCFLLYNSSKIPFRNRRKFSINIHSRYLDPKSDQNQQYETLYLPEPVIHFTEKHCPYLGSGCPAPLSETGIESPRELTVTIPVGQEYHLAFVFPLTCLFPLIGCSLLFIFSGKNRA</sequence>
<name>A0A820HRY5_9BILA</name>
<evidence type="ECO:0000256" key="3">
    <source>
        <dbReference type="ARBA" id="ARBA00010345"/>
    </source>
</evidence>
<evidence type="ECO:0000256" key="10">
    <source>
        <dbReference type="RuleBase" id="RU366056"/>
    </source>
</evidence>
<keyword evidence="12" id="KW-1185">Reference proteome</keyword>
<keyword evidence="10" id="KW-0732">Signal</keyword>
<evidence type="ECO:0000256" key="8">
    <source>
        <dbReference type="ARBA" id="ARBA00023136"/>
    </source>
</evidence>
<gene>
    <name evidence="11" type="ORF">UJA718_LOCUS12447</name>
</gene>
<dbReference type="EMBL" id="CAJOBP010001613">
    <property type="protein sequence ID" value="CAF4297977.1"/>
    <property type="molecule type" value="Genomic_DNA"/>
</dbReference>
<keyword evidence="5 10" id="KW-0812">Transmembrane</keyword>
<evidence type="ECO:0000256" key="5">
    <source>
        <dbReference type="ARBA" id="ARBA00022692"/>
    </source>
</evidence>
<evidence type="ECO:0000256" key="4">
    <source>
        <dbReference type="ARBA" id="ARBA00022502"/>
    </source>
</evidence>
<dbReference type="InterPro" id="IPR040039">
    <property type="entry name" value="PIGX"/>
</dbReference>
<comment type="function">
    <text evidence="10">Stabilizing subunit of the glycosylphosphatidylinositol-mannosyltransferase I complex which catalyzes the transfer of the first mannose, via an alpha-1,4 bond from a dolichol-phosphate-mannose (Dol-P-Man) to the glucosaminyl acyl phosphatidylinositol (GlcN-(acyl)PI) intermediate to generate alpha-D-Man-(1-&gt;4)-alpha-D-GlcN-(1-&gt;6)-(1-radyl,2-acyl-sn-glycero-3-phospho)-2-acyl-inositol and participates in the sixth step of the glycosylphosphatidylinositol-anchor biosynthesis. Probably acts by stabilizing the mannosyltransferase PIGM.</text>
</comment>
<keyword evidence="4 10" id="KW-0337">GPI-anchor biosynthesis</keyword>
<proteinExistence type="inferred from homology"/>
<accession>A0A820HRY5</accession>
<feature type="chain" id="PRO_5033105771" description="Phosphatidylinositol-glycan biosynthesis class X protein" evidence="10">
    <location>
        <begin position="22"/>
        <end position="210"/>
    </location>
</feature>
<dbReference type="InterPro" id="IPR013233">
    <property type="entry name" value="PIG-X/PBN1"/>
</dbReference>
<evidence type="ECO:0000256" key="9">
    <source>
        <dbReference type="ARBA" id="ARBA00023180"/>
    </source>
</evidence>
<feature type="signal peptide" evidence="10">
    <location>
        <begin position="1"/>
        <end position="21"/>
    </location>
</feature>
<comment type="pathway">
    <text evidence="2 10">Glycolipid biosynthesis; glycosylphosphatidylinositol-anchor biosynthesis.</text>
</comment>
<evidence type="ECO:0000256" key="1">
    <source>
        <dbReference type="ARBA" id="ARBA00004389"/>
    </source>
</evidence>
<evidence type="ECO:0000256" key="7">
    <source>
        <dbReference type="ARBA" id="ARBA00022989"/>
    </source>
</evidence>
<dbReference type="Pfam" id="PF08320">
    <property type="entry name" value="PIG-X"/>
    <property type="match status" value="1"/>
</dbReference>
<organism evidence="11 12">
    <name type="scientific">Rotaria socialis</name>
    <dbReference type="NCBI Taxonomy" id="392032"/>
    <lineage>
        <taxon>Eukaryota</taxon>
        <taxon>Metazoa</taxon>
        <taxon>Spiralia</taxon>
        <taxon>Gnathifera</taxon>
        <taxon>Rotifera</taxon>
        <taxon>Eurotatoria</taxon>
        <taxon>Bdelloidea</taxon>
        <taxon>Philodinida</taxon>
        <taxon>Philodinidae</taxon>
        <taxon>Rotaria</taxon>
    </lineage>
</organism>
<evidence type="ECO:0000313" key="11">
    <source>
        <dbReference type="EMBL" id="CAF4297977.1"/>
    </source>
</evidence>
<evidence type="ECO:0000313" key="12">
    <source>
        <dbReference type="Proteomes" id="UP000663873"/>
    </source>
</evidence>
<protein>
    <recommendedName>
        <fullName evidence="10">Phosphatidylinositol-glycan biosynthesis class X protein</fullName>
    </recommendedName>
</protein>
<evidence type="ECO:0000256" key="2">
    <source>
        <dbReference type="ARBA" id="ARBA00004687"/>
    </source>
</evidence>
<dbReference type="GO" id="GO:0005789">
    <property type="term" value="C:endoplasmic reticulum membrane"/>
    <property type="evidence" value="ECO:0007669"/>
    <property type="project" value="UniProtKB-SubCell"/>
</dbReference>
<dbReference type="AlphaFoldDB" id="A0A820HRY5"/>
<keyword evidence="7 10" id="KW-1133">Transmembrane helix</keyword>
<reference evidence="11" key="1">
    <citation type="submission" date="2021-02" db="EMBL/GenBank/DDBJ databases">
        <authorList>
            <person name="Nowell W R."/>
        </authorList>
    </citation>
    <scope>NUCLEOTIDE SEQUENCE</scope>
</reference>
<dbReference type="PANTHER" id="PTHR28650:SF1">
    <property type="entry name" value="PHOSPHATIDYLINOSITOL-GLYCAN BIOSYNTHESIS CLASS X PROTEIN"/>
    <property type="match status" value="1"/>
</dbReference>
<dbReference type="PANTHER" id="PTHR28650">
    <property type="entry name" value="PHOSPHATIDYLINOSITOL-GLYCAN BIOSYNTHESIS CLASS X PROTEIN"/>
    <property type="match status" value="1"/>
</dbReference>
<dbReference type="UniPathway" id="UPA00196"/>
<comment type="similarity">
    <text evidence="3 10">Belongs to the PIGX family.</text>
</comment>
<keyword evidence="6 10" id="KW-0256">Endoplasmic reticulum</keyword>